<evidence type="ECO:0000313" key="3">
    <source>
        <dbReference type="Proteomes" id="UP000754710"/>
    </source>
</evidence>
<dbReference type="SMART" id="SM00507">
    <property type="entry name" value="HNHc"/>
    <property type="match status" value="1"/>
</dbReference>
<keyword evidence="2" id="KW-0378">Hydrolase</keyword>
<dbReference type="InterPro" id="IPR003615">
    <property type="entry name" value="HNH_nuc"/>
</dbReference>
<keyword evidence="3" id="KW-1185">Reference proteome</keyword>
<reference evidence="2 3" key="1">
    <citation type="submission" date="2021-08" db="EMBL/GenBank/DDBJ databases">
        <title>Nocardioides bacterium WL0053 sp. nov., isolated from the sediment.</title>
        <authorList>
            <person name="Wang L."/>
            <person name="Zhang D."/>
            <person name="Zhang A."/>
        </authorList>
    </citation>
    <scope>NUCLEOTIDE SEQUENCE [LARGE SCALE GENOMIC DNA]</scope>
    <source>
        <strain evidence="2 3">WL0053</strain>
    </source>
</reference>
<dbReference type="GO" id="GO:0004519">
    <property type="term" value="F:endonuclease activity"/>
    <property type="evidence" value="ECO:0007669"/>
    <property type="project" value="UniProtKB-KW"/>
</dbReference>
<dbReference type="CDD" id="cd00085">
    <property type="entry name" value="HNHc"/>
    <property type="match status" value="1"/>
</dbReference>
<name>A0ABS7RHJ9_9ACTN</name>
<sequence>METTLPATEVHPILGCVAELSAALTRVASSAPVFMSTAEKRAAVSALATTESRLQELRLRVLAAADTDEIGRDAGASSTAAYVARTTRQTRETVSSDVRLATALDERFEQTRAAMAVGALNTAQARAIVGCVDKLSDEVGAEGRLAAERHLVEQAQQFDAHALRRLGRRLFEVIDPDRADEEEGKALEREEARARATAMFSMRANGDGTSSGCFKLPDLHAAILRKALQTLTAPRRLGEGRLDETGRKLPYPRLLGQGLMELLEHLPVESLPAPGGSPVTVVVTVDLQALRTPLGAASLDDGTRISASEARRLACSAGIIPLVLGGDSKPLDIGRERRLFSRYQRIALATRYGGCCAEDCDRPPSWCEIDHHQAWEEGGRTDLENGRPYCAHHHRLKHDSGYAKTSLPSGQVRFRRRQ</sequence>
<dbReference type="Pfam" id="PF02720">
    <property type="entry name" value="DUF222"/>
    <property type="match status" value="1"/>
</dbReference>
<keyword evidence="2" id="KW-0255">Endonuclease</keyword>
<evidence type="ECO:0000259" key="1">
    <source>
        <dbReference type="SMART" id="SM00507"/>
    </source>
</evidence>
<dbReference type="Proteomes" id="UP000754710">
    <property type="component" value="Unassembled WGS sequence"/>
</dbReference>
<protein>
    <submittedName>
        <fullName evidence="2">HNH endonuclease</fullName>
    </submittedName>
</protein>
<feature type="domain" description="HNH nuclease" evidence="1">
    <location>
        <begin position="343"/>
        <end position="395"/>
    </location>
</feature>
<dbReference type="InterPro" id="IPR003870">
    <property type="entry name" value="DUF222"/>
</dbReference>
<gene>
    <name evidence="2" type="ORF">K1X13_04125</name>
</gene>
<dbReference type="Gene3D" id="1.10.30.50">
    <property type="match status" value="1"/>
</dbReference>
<evidence type="ECO:0000313" key="2">
    <source>
        <dbReference type="EMBL" id="MBY9074004.1"/>
    </source>
</evidence>
<keyword evidence="2" id="KW-0540">Nuclease</keyword>
<accession>A0ABS7RHJ9</accession>
<organism evidence="2 3">
    <name type="scientific">Nocardioides jiangsuensis</name>
    <dbReference type="NCBI Taxonomy" id="2866161"/>
    <lineage>
        <taxon>Bacteria</taxon>
        <taxon>Bacillati</taxon>
        <taxon>Actinomycetota</taxon>
        <taxon>Actinomycetes</taxon>
        <taxon>Propionibacteriales</taxon>
        <taxon>Nocardioidaceae</taxon>
        <taxon>Nocardioides</taxon>
    </lineage>
</organism>
<comment type="caution">
    <text evidence="2">The sequence shown here is derived from an EMBL/GenBank/DDBJ whole genome shotgun (WGS) entry which is preliminary data.</text>
</comment>
<dbReference type="EMBL" id="JAIEZQ010000001">
    <property type="protein sequence ID" value="MBY9074004.1"/>
    <property type="molecule type" value="Genomic_DNA"/>
</dbReference>
<dbReference type="RefSeq" id="WP_221023734.1">
    <property type="nucleotide sequence ID" value="NZ_JAIEZQ010000001.1"/>
</dbReference>
<proteinExistence type="predicted"/>